<accession>A0A8T0GK32</accession>
<keyword evidence="3" id="KW-1185">Reference proteome</keyword>
<feature type="domain" description="Enoyl reductase (ER)" evidence="1">
    <location>
        <begin position="15"/>
        <end position="327"/>
    </location>
</feature>
<dbReference type="PANTHER" id="PTHR44013:SF1">
    <property type="entry name" value="ZINC-TYPE ALCOHOL DEHYDROGENASE-LIKE PROTEIN C16A3.02C"/>
    <property type="match status" value="1"/>
</dbReference>
<dbReference type="AlphaFoldDB" id="A0A8T0GK32"/>
<dbReference type="Proteomes" id="UP000822688">
    <property type="component" value="Chromosome 10"/>
</dbReference>
<dbReference type="SUPFAM" id="SSF51735">
    <property type="entry name" value="NAD(P)-binding Rossmann-fold domains"/>
    <property type="match status" value="1"/>
</dbReference>
<organism evidence="2 3">
    <name type="scientific">Ceratodon purpureus</name>
    <name type="common">Fire moss</name>
    <name type="synonym">Dicranum purpureum</name>
    <dbReference type="NCBI Taxonomy" id="3225"/>
    <lineage>
        <taxon>Eukaryota</taxon>
        <taxon>Viridiplantae</taxon>
        <taxon>Streptophyta</taxon>
        <taxon>Embryophyta</taxon>
        <taxon>Bryophyta</taxon>
        <taxon>Bryophytina</taxon>
        <taxon>Bryopsida</taxon>
        <taxon>Dicranidae</taxon>
        <taxon>Pseudoditrichales</taxon>
        <taxon>Ditrichaceae</taxon>
        <taxon>Ceratodon</taxon>
    </lineage>
</organism>
<protein>
    <recommendedName>
        <fullName evidence="1">Enoyl reductase (ER) domain-containing protein</fullName>
    </recommendedName>
</protein>
<dbReference type="InterPro" id="IPR020843">
    <property type="entry name" value="ER"/>
</dbReference>
<evidence type="ECO:0000259" key="1">
    <source>
        <dbReference type="SMART" id="SM00829"/>
    </source>
</evidence>
<dbReference type="EMBL" id="CM026431">
    <property type="protein sequence ID" value="KAG0559851.1"/>
    <property type="molecule type" value="Genomic_DNA"/>
</dbReference>
<dbReference type="Pfam" id="PF13602">
    <property type="entry name" value="ADH_zinc_N_2"/>
    <property type="match status" value="1"/>
</dbReference>
<dbReference type="SMART" id="SM00829">
    <property type="entry name" value="PKS_ER"/>
    <property type="match status" value="1"/>
</dbReference>
<dbReference type="Gene3D" id="3.90.180.10">
    <property type="entry name" value="Medium-chain alcohol dehydrogenases, catalytic domain"/>
    <property type="match status" value="1"/>
</dbReference>
<sequence length="329" mass="35521">MAKMMQAAQYSKYHGGPSALEYVEVPVPTPKEGDMLVKVEASSVNIVDWRIQDGLLKHVLPRKFPHIPGTDISGEVVSVGPGVVGFAPGDKILSWIDLLRGGGFAEYALAPVTSTVKRPPTMTAVEAASLPVAAMTALQSAINLVGVKLDGSGPKLNILITGASGGVGLFWTQIAKLAGCFVTATCGARNMELVRSLGADEVLDYKTPHGAKYESPSGKKYDVVVHLAPYQPMEAFKPQLTKWGKVIDMTPTLRTVLRNWYNKITLSRQSFLPFVLDAKNTTFLQMVTDLVEEGKLKVIVDSTFPLSKARDAWARSIEGHSTGKIVLVM</sequence>
<dbReference type="Gene3D" id="3.40.50.720">
    <property type="entry name" value="NAD(P)-binding Rossmann-like Domain"/>
    <property type="match status" value="1"/>
</dbReference>
<evidence type="ECO:0000313" key="3">
    <source>
        <dbReference type="Proteomes" id="UP000822688"/>
    </source>
</evidence>
<reference evidence="2" key="1">
    <citation type="submission" date="2020-06" db="EMBL/GenBank/DDBJ databases">
        <title>WGS assembly of Ceratodon purpureus strain R40.</title>
        <authorList>
            <person name="Carey S.B."/>
            <person name="Jenkins J."/>
            <person name="Shu S."/>
            <person name="Lovell J.T."/>
            <person name="Sreedasyam A."/>
            <person name="Maumus F."/>
            <person name="Tiley G.P."/>
            <person name="Fernandez-Pozo N."/>
            <person name="Barry K."/>
            <person name="Chen C."/>
            <person name="Wang M."/>
            <person name="Lipzen A."/>
            <person name="Daum C."/>
            <person name="Saski C.A."/>
            <person name="Payton A.C."/>
            <person name="Mcbreen J.C."/>
            <person name="Conrad R.E."/>
            <person name="Kollar L.M."/>
            <person name="Olsson S."/>
            <person name="Huttunen S."/>
            <person name="Landis J.B."/>
            <person name="Wickett N.J."/>
            <person name="Johnson M.G."/>
            <person name="Rensing S.A."/>
            <person name="Grimwood J."/>
            <person name="Schmutz J."/>
            <person name="Mcdaniel S.F."/>
        </authorList>
    </citation>
    <scope>NUCLEOTIDE SEQUENCE</scope>
    <source>
        <strain evidence="2">R40</strain>
    </source>
</reference>
<name>A0A8T0GK32_CERPU</name>
<proteinExistence type="predicted"/>
<evidence type="ECO:0000313" key="2">
    <source>
        <dbReference type="EMBL" id="KAG0559851.1"/>
    </source>
</evidence>
<comment type="caution">
    <text evidence="2">The sequence shown here is derived from an EMBL/GenBank/DDBJ whole genome shotgun (WGS) entry which is preliminary data.</text>
</comment>
<dbReference type="SUPFAM" id="SSF50129">
    <property type="entry name" value="GroES-like"/>
    <property type="match status" value="1"/>
</dbReference>
<dbReference type="GO" id="GO:0016491">
    <property type="term" value="F:oxidoreductase activity"/>
    <property type="evidence" value="ECO:0007669"/>
    <property type="project" value="InterPro"/>
</dbReference>
<dbReference type="InterPro" id="IPR013154">
    <property type="entry name" value="ADH-like_N"/>
</dbReference>
<dbReference type="InterPro" id="IPR036291">
    <property type="entry name" value="NAD(P)-bd_dom_sf"/>
</dbReference>
<dbReference type="CDD" id="cd08267">
    <property type="entry name" value="MDR1"/>
    <property type="match status" value="1"/>
</dbReference>
<dbReference type="InterPro" id="IPR011032">
    <property type="entry name" value="GroES-like_sf"/>
</dbReference>
<gene>
    <name evidence="2" type="ORF">KC19_10G134100</name>
</gene>
<dbReference type="InterPro" id="IPR052733">
    <property type="entry name" value="Chloroplast_QOR"/>
</dbReference>
<dbReference type="Pfam" id="PF08240">
    <property type="entry name" value="ADH_N"/>
    <property type="match status" value="1"/>
</dbReference>
<dbReference type="PANTHER" id="PTHR44013">
    <property type="entry name" value="ZINC-TYPE ALCOHOL DEHYDROGENASE-LIKE PROTEIN C16A3.02C"/>
    <property type="match status" value="1"/>
</dbReference>